<comment type="caution">
    <text evidence="2">The sequence shown here is derived from an EMBL/GenBank/DDBJ whole genome shotgun (WGS) entry which is preliminary data.</text>
</comment>
<reference evidence="2 3" key="1">
    <citation type="journal article" date="2019" name="Commun. Biol.">
        <title>The bagworm genome reveals a unique fibroin gene that provides high tensile strength.</title>
        <authorList>
            <person name="Kono N."/>
            <person name="Nakamura H."/>
            <person name="Ohtoshi R."/>
            <person name="Tomita M."/>
            <person name="Numata K."/>
            <person name="Arakawa K."/>
        </authorList>
    </citation>
    <scope>NUCLEOTIDE SEQUENCE [LARGE SCALE GENOMIC DNA]</scope>
</reference>
<name>A0A4C1WBZ0_EUMVA</name>
<evidence type="ECO:0000313" key="3">
    <source>
        <dbReference type="Proteomes" id="UP000299102"/>
    </source>
</evidence>
<evidence type="ECO:0000256" key="1">
    <source>
        <dbReference type="SAM" id="MobiDB-lite"/>
    </source>
</evidence>
<organism evidence="2 3">
    <name type="scientific">Eumeta variegata</name>
    <name type="common">Bagworm moth</name>
    <name type="synonym">Eumeta japonica</name>
    <dbReference type="NCBI Taxonomy" id="151549"/>
    <lineage>
        <taxon>Eukaryota</taxon>
        <taxon>Metazoa</taxon>
        <taxon>Ecdysozoa</taxon>
        <taxon>Arthropoda</taxon>
        <taxon>Hexapoda</taxon>
        <taxon>Insecta</taxon>
        <taxon>Pterygota</taxon>
        <taxon>Neoptera</taxon>
        <taxon>Endopterygota</taxon>
        <taxon>Lepidoptera</taxon>
        <taxon>Glossata</taxon>
        <taxon>Ditrysia</taxon>
        <taxon>Tineoidea</taxon>
        <taxon>Psychidae</taxon>
        <taxon>Oiketicinae</taxon>
        <taxon>Eumeta</taxon>
    </lineage>
</organism>
<gene>
    <name evidence="2" type="ORF">EVAR_38548_1</name>
</gene>
<feature type="region of interest" description="Disordered" evidence="1">
    <location>
        <begin position="1"/>
        <end position="28"/>
    </location>
</feature>
<sequence>MPATFRTANPGWVHAATPTRKEDADMTNARVPRDLMLFSRSTSLAAGLRRFSQRLKLSPTNTARAPPAGMSTGDNPWRPPTDFDAKAAFDLIEFDHLSYVRLTHCPPLLSSDL</sequence>
<accession>A0A4C1WBZ0</accession>
<dbReference type="EMBL" id="BGZK01000526">
    <property type="protein sequence ID" value="GBP48573.1"/>
    <property type="molecule type" value="Genomic_DNA"/>
</dbReference>
<dbReference type="AlphaFoldDB" id="A0A4C1WBZ0"/>
<proteinExistence type="predicted"/>
<feature type="region of interest" description="Disordered" evidence="1">
    <location>
        <begin position="56"/>
        <end position="79"/>
    </location>
</feature>
<protein>
    <submittedName>
        <fullName evidence="2">Uncharacterized protein</fullName>
    </submittedName>
</protein>
<evidence type="ECO:0000313" key="2">
    <source>
        <dbReference type="EMBL" id="GBP48573.1"/>
    </source>
</evidence>
<keyword evidence="3" id="KW-1185">Reference proteome</keyword>
<dbReference type="Proteomes" id="UP000299102">
    <property type="component" value="Unassembled WGS sequence"/>
</dbReference>